<name>W6RZY8_9HYPH</name>
<reference evidence="2" key="1">
    <citation type="submission" date="2013-11" db="EMBL/GenBank/DDBJ databases">
        <title>Draft genome sequence of the broad-host-range Rhizobium sp. LPU83 strain, a member of the low-genetic diversity Oregon-like Rhizobium sp. group.</title>
        <authorList>
            <person name="Wibberg D."/>
            <person name="Puehler A."/>
            <person name="Schlueter A."/>
        </authorList>
    </citation>
    <scope>NUCLEOTIDE SEQUENCE [LARGE SCALE GENOMIC DNA]</scope>
    <source>
        <strain evidence="2">LPU83</strain>
    </source>
</reference>
<proteinExistence type="predicted"/>
<keyword evidence="3" id="KW-1185">Reference proteome</keyword>
<dbReference type="KEGG" id="rhl:LPU83_4192"/>
<feature type="region of interest" description="Disordered" evidence="1">
    <location>
        <begin position="120"/>
        <end position="143"/>
    </location>
</feature>
<dbReference type="AlphaFoldDB" id="W6RZY8"/>
<feature type="compositionally biased region" description="Polar residues" evidence="1">
    <location>
        <begin position="126"/>
        <end position="143"/>
    </location>
</feature>
<accession>W6RZY8</accession>
<protein>
    <submittedName>
        <fullName evidence="2">Uncharacterized protein</fullName>
    </submittedName>
</protein>
<evidence type="ECO:0000313" key="2">
    <source>
        <dbReference type="EMBL" id="CDM59826.1"/>
    </source>
</evidence>
<organism evidence="2 3">
    <name type="scientific">Rhizobium favelukesii</name>
    <dbReference type="NCBI Taxonomy" id="348824"/>
    <lineage>
        <taxon>Bacteria</taxon>
        <taxon>Pseudomonadati</taxon>
        <taxon>Pseudomonadota</taxon>
        <taxon>Alphaproteobacteria</taxon>
        <taxon>Hyphomicrobiales</taxon>
        <taxon>Rhizobiaceae</taxon>
        <taxon>Rhizobium/Agrobacterium group</taxon>
        <taxon>Rhizobium</taxon>
    </lineage>
</organism>
<evidence type="ECO:0000256" key="1">
    <source>
        <dbReference type="SAM" id="MobiDB-lite"/>
    </source>
</evidence>
<gene>
    <name evidence="2" type="ORF">LPU83_4192</name>
</gene>
<dbReference type="Proteomes" id="UP000019443">
    <property type="component" value="Chromosome"/>
</dbReference>
<evidence type="ECO:0000313" key="3">
    <source>
        <dbReference type="Proteomes" id="UP000019443"/>
    </source>
</evidence>
<dbReference type="EMBL" id="HG916852">
    <property type="protein sequence ID" value="CDM59826.1"/>
    <property type="molecule type" value="Genomic_DNA"/>
</dbReference>
<sequence>MPTARTRRQPKQRAAPSDRGGILFGTDFSRLSAAVVELYDPFLSEILSRIPAIRKGDICQAYGRNSCVSRISGDLDVTVSSAWRASIPARLISAHLECIFGASMPRIRTLLRPRSLRPAACRHRSPSGSRPTQALQFRLAPQT</sequence>
<dbReference type="HOGENOM" id="CLU_1804659_0_0_5"/>